<dbReference type="PANTHER" id="PTHR47738:SF3">
    <property type="entry name" value="PHOSPHOTRANSFERASE SYSTEM MANNITOL_FRUCTOSE-SPECIFIC IIA DOMAIN CONTAINING PROTEIN"/>
    <property type="match status" value="1"/>
</dbReference>
<keyword evidence="2" id="KW-0813">Transport</keyword>
<dbReference type="SUPFAM" id="SSF55804">
    <property type="entry name" value="Phoshotransferase/anion transport protein"/>
    <property type="match status" value="1"/>
</dbReference>
<keyword evidence="3" id="KW-1185">Reference proteome</keyword>
<keyword evidence="2" id="KW-0762">Sugar transport</keyword>
<organism evidence="2 3">
    <name type="scientific">Helcococcus ovis</name>
    <dbReference type="NCBI Taxonomy" id="72026"/>
    <lineage>
        <taxon>Bacteria</taxon>
        <taxon>Bacillati</taxon>
        <taxon>Bacillota</taxon>
        <taxon>Tissierellia</taxon>
        <taxon>Tissierellales</taxon>
        <taxon>Peptoniphilaceae</taxon>
        <taxon>Helcococcus</taxon>
    </lineage>
</organism>
<accession>A0A4R9C3T0</accession>
<dbReference type="Pfam" id="PF00359">
    <property type="entry name" value="PTS_EIIA_2"/>
    <property type="match status" value="1"/>
</dbReference>
<comment type="caution">
    <text evidence="2">The sequence shown here is derived from an EMBL/GenBank/DDBJ whole genome shotgun (WGS) entry which is preliminary data.</text>
</comment>
<dbReference type="Proteomes" id="UP000297454">
    <property type="component" value="Unassembled WGS sequence"/>
</dbReference>
<proteinExistence type="predicted"/>
<dbReference type="Gene3D" id="3.40.930.10">
    <property type="entry name" value="Mannitol-specific EII, Chain A"/>
    <property type="match status" value="1"/>
</dbReference>
<dbReference type="GeneID" id="97031160"/>
<dbReference type="InterPro" id="IPR051541">
    <property type="entry name" value="PTS_SugarTrans_NitroReg"/>
</dbReference>
<feature type="domain" description="PTS EIIA type-2" evidence="1">
    <location>
        <begin position="1"/>
        <end position="152"/>
    </location>
</feature>
<dbReference type="InterPro" id="IPR016152">
    <property type="entry name" value="PTrfase/Anion_transptr"/>
</dbReference>
<protein>
    <submittedName>
        <fullName evidence="2">PTS sugar transporter subunit IIA</fullName>
    </submittedName>
</protein>
<dbReference type="PROSITE" id="PS51094">
    <property type="entry name" value="PTS_EIIA_TYPE_2"/>
    <property type="match status" value="1"/>
</dbReference>
<evidence type="ECO:0000313" key="2">
    <source>
        <dbReference type="EMBL" id="TFF65808.1"/>
    </source>
</evidence>
<dbReference type="RefSeq" id="WP_134711088.1">
    <property type="nucleotide sequence ID" value="NZ_CP119081.1"/>
</dbReference>
<sequence length="155" mass="18179">MFEHKIIKLKVKNIKNNKEVLNVLSNALIKEKIVKSSFKNAVIDREMKYPTGLEFEGYSIALPHTESEHVNKSQIAIMTLEKPVKFYEMTSLDKEIDVKIIFMLALKNSEQHIKILQKVMKLVQDKDTMNKLYSFDDSEVNIKKLIKLLEEYEFN</sequence>
<dbReference type="InterPro" id="IPR002178">
    <property type="entry name" value="PTS_EIIA_type-2_dom"/>
</dbReference>
<reference evidence="2 3" key="1">
    <citation type="submission" date="2019-01" db="EMBL/GenBank/DDBJ databases">
        <title>Draft Genome Sequences of Helcococcus ovis Strains Isolated from the Uterus and Vagina of Dairy Cows with Metritis.</title>
        <authorList>
            <person name="Cunha F."/>
            <person name="Jeon S.J."/>
            <person name="Kutzer P."/>
            <person name="Galvao K.N."/>
        </authorList>
    </citation>
    <scope>NUCLEOTIDE SEQUENCE [LARGE SCALE GENOMIC DNA]</scope>
    <source>
        <strain evidence="2 3">KG-37</strain>
    </source>
</reference>
<dbReference type="AlphaFoldDB" id="A0A4R9C3T0"/>
<evidence type="ECO:0000259" key="1">
    <source>
        <dbReference type="PROSITE" id="PS51094"/>
    </source>
</evidence>
<evidence type="ECO:0000313" key="3">
    <source>
        <dbReference type="Proteomes" id="UP000297454"/>
    </source>
</evidence>
<dbReference type="PANTHER" id="PTHR47738">
    <property type="entry name" value="PTS SYSTEM FRUCTOSE-LIKE EIIA COMPONENT-RELATED"/>
    <property type="match status" value="1"/>
</dbReference>
<dbReference type="OrthoDB" id="370976at2"/>
<dbReference type="CDD" id="cd00211">
    <property type="entry name" value="PTS_IIA_fru"/>
    <property type="match status" value="1"/>
</dbReference>
<name>A0A4R9C3T0_9FIRM</name>
<gene>
    <name evidence="2" type="ORF">EQF91_05280</name>
</gene>
<dbReference type="EMBL" id="SCFR01000016">
    <property type="protein sequence ID" value="TFF65808.1"/>
    <property type="molecule type" value="Genomic_DNA"/>
</dbReference>